<comment type="similarity">
    <text evidence="7">Belongs to the protein kinase superfamily. CMGC Ser/Thr protein kinase family.</text>
</comment>
<feature type="compositionally biased region" description="Basic and acidic residues" evidence="8">
    <location>
        <begin position="165"/>
        <end position="174"/>
    </location>
</feature>
<evidence type="ECO:0000256" key="4">
    <source>
        <dbReference type="ARBA" id="ARBA00022741"/>
    </source>
</evidence>
<dbReference type="GO" id="GO:0004674">
    <property type="term" value="F:protein serine/threonine kinase activity"/>
    <property type="evidence" value="ECO:0007669"/>
    <property type="project" value="UniProtKB-KW"/>
</dbReference>
<sequence>MADVEDGELLEGRSGKRGSDRDERGSKKEGREAHGDYSSSRRRDRRRSRSRERRRSHSRDGYRDRRRPSDRLDRRDYRRDRDDRERRTRDHDRHREFPRELDAGRRKNQRYRSDRDRVQVEDQGSRSRKRAVEDRENRAREEKKARSDQPLDSPLGEEEAVQGEAIKRSDDEKVLPSSEEELDNPAEEIDLFDEETAEEKLIRERKERRERLLDKLKREKEDKNENTAIGHSQPNPLELNPVEEPSVVDKNTIVVPLSTQDADRDDSIHSSAEDSAMPRKYAERKSQPAEQTSSQHAGASADEKTRIRDSLLRMREMAQDEEVLPTDNRRKDESNTSAHMFDMFSDSPVDELGESALPTSKLVNAAAGNVDATDTEGYYVFRPGELLEGRYRVMNTMGKGVFSTVIRAQDVRSQQDFAVKAIRNNDVMLRAGQKEIAILKKLNETDPQGKRHCVKFLESFQHKGHLCLVFECLDVNLRELLRKYGSGRGISMQGVRIYASQMLSALYLLQKNKVIHADIKPDNIMVTKTKNAIKLGDFGSAFTTDEGMELTPYLVSRFYRAPEIVLGLPYGHPIDIWSVGCCLFELYTGKIAFPGRSNNEMLKLFQEVCGAIPNKLIRKAQFRENHYDSSFRFIQREIDPVSKAQVERVVTVPQRPARDLKDAMLAAAEPSEKKHAALLSDLLDKMFVVDPTRRISVINALKHDLFKSS</sequence>
<protein>
    <recommendedName>
        <fullName evidence="1">non-specific serine/threonine protein kinase</fullName>
        <ecNumber evidence="1">2.7.11.1</ecNumber>
    </recommendedName>
</protein>
<dbReference type="SUPFAM" id="SSF56112">
    <property type="entry name" value="Protein kinase-like (PK-like)"/>
    <property type="match status" value="1"/>
</dbReference>
<keyword evidence="6" id="KW-0067">ATP-binding</keyword>
<feature type="compositionally biased region" description="Basic and acidic residues" evidence="8">
    <location>
        <begin position="58"/>
        <end position="149"/>
    </location>
</feature>
<keyword evidence="4" id="KW-0547">Nucleotide-binding</keyword>
<evidence type="ECO:0000256" key="5">
    <source>
        <dbReference type="ARBA" id="ARBA00022777"/>
    </source>
</evidence>
<dbReference type="Gene3D" id="1.10.510.10">
    <property type="entry name" value="Transferase(Phosphotransferase) domain 1"/>
    <property type="match status" value="1"/>
</dbReference>
<feature type="compositionally biased region" description="Basic and acidic residues" evidence="8">
    <location>
        <begin position="198"/>
        <end position="225"/>
    </location>
</feature>
<evidence type="ECO:0000259" key="9">
    <source>
        <dbReference type="PROSITE" id="PS50011"/>
    </source>
</evidence>
<evidence type="ECO:0000313" key="12">
    <source>
        <dbReference type="EMBL" id="CAE0036454.1"/>
    </source>
</evidence>
<dbReference type="EMBL" id="HBHW01005901">
    <property type="protein sequence ID" value="CAE0036452.1"/>
    <property type="molecule type" value="Transcribed_RNA"/>
</dbReference>
<feature type="domain" description="Protein kinase" evidence="9">
    <location>
        <begin position="391"/>
        <end position="706"/>
    </location>
</feature>
<dbReference type="InterPro" id="IPR000719">
    <property type="entry name" value="Prot_kinase_dom"/>
</dbReference>
<accession>A0A7S2ZD74</accession>
<dbReference type="PROSITE" id="PS50011">
    <property type="entry name" value="PROTEIN_KINASE_DOM"/>
    <property type="match status" value="1"/>
</dbReference>
<evidence type="ECO:0000313" key="11">
    <source>
        <dbReference type="EMBL" id="CAE0036452.1"/>
    </source>
</evidence>
<evidence type="ECO:0000256" key="6">
    <source>
        <dbReference type="ARBA" id="ARBA00022840"/>
    </source>
</evidence>
<keyword evidence="2" id="KW-0723">Serine/threonine-protein kinase</keyword>
<evidence type="ECO:0000256" key="1">
    <source>
        <dbReference type="ARBA" id="ARBA00012513"/>
    </source>
</evidence>
<keyword evidence="5" id="KW-0418">Kinase</keyword>
<feature type="region of interest" description="Disordered" evidence="8">
    <location>
        <begin position="1"/>
        <end position="305"/>
    </location>
</feature>
<dbReference type="FunFam" id="1.10.510.10:FF:000078">
    <property type="entry name" value="Serine/threonine-protein kinase PRP4 homolog"/>
    <property type="match status" value="1"/>
</dbReference>
<feature type="compositionally biased region" description="Acidic residues" evidence="8">
    <location>
        <begin position="178"/>
        <end position="197"/>
    </location>
</feature>
<dbReference type="InterPro" id="IPR050494">
    <property type="entry name" value="Ser_Thr_dual-spec_kinase"/>
</dbReference>
<evidence type="ECO:0000256" key="7">
    <source>
        <dbReference type="ARBA" id="ARBA00023596"/>
    </source>
</evidence>
<evidence type="ECO:0000256" key="3">
    <source>
        <dbReference type="ARBA" id="ARBA00022679"/>
    </source>
</evidence>
<reference evidence="10" key="1">
    <citation type="submission" date="2021-01" db="EMBL/GenBank/DDBJ databases">
        <authorList>
            <person name="Corre E."/>
            <person name="Pelletier E."/>
            <person name="Niang G."/>
            <person name="Scheremetjew M."/>
            <person name="Finn R."/>
            <person name="Kale V."/>
            <person name="Holt S."/>
            <person name="Cochrane G."/>
            <person name="Meng A."/>
            <person name="Brown T."/>
            <person name="Cohen L."/>
        </authorList>
    </citation>
    <scope>NUCLEOTIDE SEQUENCE</scope>
    <source>
        <strain evidence="10">CCMP 769</strain>
    </source>
</reference>
<dbReference type="GO" id="GO:0005524">
    <property type="term" value="F:ATP binding"/>
    <property type="evidence" value="ECO:0007669"/>
    <property type="project" value="UniProtKB-KW"/>
</dbReference>
<organism evidence="10">
    <name type="scientific">Rhodosorus marinus</name>
    <dbReference type="NCBI Taxonomy" id="101924"/>
    <lineage>
        <taxon>Eukaryota</taxon>
        <taxon>Rhodophyta</taxon>
        <taxon>Stylonematophyceae</taxon>
        <taxon>Stylonematales</taxon>
        <taxon>Stylonemataceae</taxon>
        <taxon>Rhodosorus</taxon>
    </lineage>
</organism>
<feature type="compositionally biased region" description="Basic and acidic residues" evidence="8">
    <location>
        <begin position="10"/>
        <end position="41"/>
    </location>
</feature>
<dbReference type="InterPro" id="IPR008271">
    <property type="entry name" value="Ser/Thr_kinase_AS"/>
</dbReference>
<dbReference type="PANTHER" id="PTHR24058:SF103">
    <property type="entry name" value="SERINE_THREONINE-PROTEIN KINASE PRP4 HOMOLOG"/>
    <property type="match status" value="1"/>
</dbReference>
<dbReference type="EMBL" id="HBHW01005898">
    <property type="protein sequence ID" value="CAE0036449.1"/>
    <property type="molecule type" value="Transcribed_RNA"/>
</dbReference>
<name>A0A7S2ZD74_9RHOD</name>
<feature type="compositionally biased region" description="Basic and acidic residues" evidence="8">
    <location>
        <begin position="261"/>
        <end position="287"/>
    </location>
</feature>
<dbReference type="InterPro" id="IPR011009">
    <property type="entry name" value="Kinase-like_dom_sf"/>
</dbReference>
<dbReference type="PROSITE" id="PS00108">
    <property type="entry name" value="PROTEIN_KINASE_ST"/>
    <property type="match status" value="1"/>
</dbReference>
<feature type="compositionally biased region" description="Low complexity" evidence="8">
    <location>
        <begin position="234"/>
        <end position="245"/>
    </location>
</feature>
<dbReference type="PANTHER" id="PTHR24058">
    <property type="entry name" value="DUAL SPECIFICITY PROTEIN KINASE"/>
    <property type="match status" value="1"/>
</dbReference>
<feature type="compositionally biased region" description="Basic residues" evidence="8">
    <location>
        <begin position="42"/>
        <end position="57"/>
    </location>
</feature>
<evidence type="ECO:0000313" key="10">
    <source>
        <dbReference type="EMBL" id="CAE0036449.1"/>
    </source>
</evidence>
<dbReference type="Gene3D" id="3.30.200.20">
    <property type="entry name" value="Phosphorylase Kinase, domain 1"/>
    <property type="match status" value="1"/>
</dbReference>
<dbReference type="SMART" id="SM00220">
    <property type="entry name" value="S_TKc"/>
    <property type="match status" value="1"/>
</dbReference>
<dbReference type="EC" id="2.7.11.1" evidence="1"/>
<evidence type="ECO:0000256" key="2">
    <source>
        <dbReference type="ARBA" id="ARBA00022527"/>
    </source>
</evidence>
<dbReference type="EMBL" id="HBHW01005903">
    <property type="protein sequence ID" value="CAE0036454.1"/>
    <property type="molecule type" value="Transcribed_RNA"/>
</dbReference>
<proteinExistence type="inferred from homology"/>
<feature type="compositionally biased region" description="Polar residues" evidence="8">
    <location>
        <begin position="288"/>
        <end position="297"/>
    </location>
</feature>
<gene>
    <name evidence="10" type="ORF">RMAR00112_LOCUS4399</name>
    <name evidence="11" type="ORF">RMAR00112_LOCUS4402</name>
    <name evidence="12" type="ORF">RMAR00112_LOCUS4404</name>
</gene>
<evidence type="ECO:0000256" key="8">
    <source>
        <dbReference type="SAM" id="MobiDB-lite"/>
    </source>
</evidence>
<dbReference type="AlphaFoldDB" id="A0A7S2ZD74"/>
<keyword evidence="3" id="KW-0808">Transferase</keyword>
<dbReference type="Pfam" id="PF00069">
    <property type="entry name" value="Pkinase"/>
    <property type="match status" value="1"/>
</dbReference>